<proteinExistence type="predicted"/>
<sequence length="264" mass="29482">MNIVLRELKANLKSLIIWSISLSFAFLMMLSEFSAYYNNPEMADILDAMPPALLEAFGMNNANLTTISGYMSIAGVYINLMLAIYAIQLGHTLIAKEERSKTAGFLMSLPRQRREIIWSKVAAGLILCVIVMGVVYGTLVVGTVRYEPDADFYRFLSWLMVSSGIMTFVFFSLGMFFATVFRRYKVSSSVGLATVFALYIMSVIVGLSDKIAFLRHLTPFKYFEASQILHEMGIGTGYAIGTVVIALVLLVASFKLYEKRDLLI</sequence>
<gene>
    <name evidence="2" type="ORF">JOC49_000898</name>
</gene>
<feature type="transmembrane region" description="Helical" evidence="1">
    <location>
        <begin position="156"/>
        <end position="178"/>
    </location>
</feature>
<feature type="transmembrane region" description="Helical" evidence="1">
    <location>
        <begin position="116"/>
        <end position="136"/>
    </location>
</feature>
<evidence type="ECO:0000256" key="1">
    <source>
        <dbReference type="SAM" id="Phobius"/>
    </source>
</evidence>
<comment type="caution">
    <text evidence="2">The sequence shown here is derived from an EMBL/GenBank/DDBJ whole genome shotgun (WGS) entry which is preliminary data.</text>
</comment>
<keyword evidence="1" id="KW-1133">Transmembrane helix</keyword>
<organism evidence="2 3">
    <name type="scientific">Fusibacter tunisiensis</name>
    <dbReference type="NCBI Taxonomy" id="1008308"/>
    <lineage>
        <taxon>Bacteria</taxon>
        <taxon>Bacillati</taxon>
        <taxon>Bacillota</taxon>
        <taxon>Clostridia</taxon>
        <taxon>Eubacteriales</taxon>
        <taxon>Eubacteriales Family XII. Incertae Sedis</taxon>
        <taxon>Fusibacter</taxon>
    </lineage>
</organism>
<dbReference type="Proteomes" id="UP000767854">
    <property type="component" value="Unassembled WGS sequence"/>
</dbReference>
<reference evidence="2 3" key="1">
    <citation type="submission" date="2021-01" db="EMBL/GenBank/DDBJ databases">
        <title>Genomic Encyclopedia of Type Strains, Phase IV (KMG-IV): sequencing the most valuable type-strain genomes for metagenomic binning, comparative biology and taxonomic classification.</title>
        <authorList>
            <person name="Goeker M."/>
        </authorList>
    </citation>
    <scope>NUCLEOTIDE SEQUENCE [LARGE SCALE GENOMIC DNA]</scope>
    <source>
        <strain evidence="2 3">DSM 24436</strain>
    </source>
</reference>
<name>A0ABS2MPR8_9FIRM</name>
<keyword evidence="3" id="KW-1185">Reference proteome</keyword>
<feature type="transmembrane region" description="Helical" evidence="1">
    <location>
        <begin position="12"/>
        <end position="30"/>
    </location>
</feature>
<keyword evidence="1" id="KW-0812">Transmembrane</keyword>
<feature type="transmembrane region" description="Helical" evidence="1">
    <location>
        <begin position="228"/>
        <end position="252"/>
    </location>
</feature>
<accession>A0ABS2MPR8</accession>
<dbReference type="PANTHER" id="PTHR37305:SF1">
    <property type="entry name" value="MEMBRANE PROTEIN"/>
    <property type="match status" value="1"/>
</dbReference>
<dbReference type="Pfam" id="PF12679">
    <property type="entry name" value="ABC2_membrane_2"/>
    <property type="match status" value="1"/>
</dbReference>
<dbReference type="PANTHER" id="PTHR37305">
    <property type="entry name" value="INTEGRAL MEMBRANE PROTEIN-RELATED"/>
    <property type="match status" value="1"/>
</dbReference>
<dbReference type="EMBL" id="JAFBDT010000005">
    <property type="protein sequence ID" value="MBM7561378.1"/>
    <property type="molecule type" value="Genomic_DNA"/>
</dbReference>
<evidence type="ECO:0000313" key="2">
    <source>
        <dbReference type="EMBL" id="MBM7561378.1"/>
    </source>
</evidence>
<feature type="transmembrane region" description="Helical" evidence="1">
    <location>
        <begin position="190"/>
        <end position="208"/>
    </location>
</feature>
<keyword evidence="1" id="KW-0472">Membrane</keyword>
<protein>
    <submittedName>
        <fullName evidence="2">ABC-2 type transport system permease protein</fullName>
    </submittedName>
</protein>
<evidence type="ECO:0000313" key="3">
    <source>
        <dbReference type="Proteomes" id="UP000767854"/>
    </source>
</evidence>
<feature type="transmembrane region" description="Helical" evidence="1">
    <location>
        <begin position="69"/>
        <end position="95"/>
    </location>
</feature>
<dbReference type="RefSeq" id="WP_204662835.1">
    <property type="nucleotide sequence ID" value="NZ_JAFBDT010000005.1"/>
</dbReference>